<evidence type="ECO:0000256" key="7">
    <source>
        <dbReference type="ARBA" id="ARBA00023306"/>
    </source>
</evidence>
<evidence type="ECO:0000259" key="8">
    <source>
        <dbReference type="SMART" id="SM01367"/>
    </source>
</evidence>
<dbReference type="Pfam" id="PF01857">
    <property type="entry name" value="RB_B"/>
    <property type="match status" value="1"/>
</dbReference>
<reference evidence="11" key="1">
    <citation type="submission" date="2024-02" db="UniProtKB">
        <authorList>
            <consortium name="WormBaseParasite"/>
        </authorList>
    </citation>
    <scope>IDENTIFICATION</scope>
</reference>
<dbReference type="SMART" id="SM01367">
    <property type="entry name" value="DUF3452"/>
    <property type="match status" value="1"/>
</dbReference>
<keyword evidence="4" id="KW-0805">Transcription regulation</keyword>
<dbReference type="SMART" id="SM01368">
    <property type="entry name" value="RB_A"/>
    <property type="match status" value="1"/>
</dbReference>
<feature type="domain" description="Retinoblastoma-associated protein A-box" evidence="9">
    <location>
        <begin position="394"/>
        <end position="592"/>
    </location>
</feature>
<evidence type="ECO:0000256" key="4">
    <source>
        <dbReference type="ARBA" id="ARBA00023015"/>
    </source>
</evidence>
<dbReference type="GO" id="GO:0000977">
    <property type="term" value="F:RNA polymerase II transcription regulatory region sequence-specific DNA binding"/>
    <property type="evidence" value="ECO:0007669"/>
    <property type="project" value="TreeGrafter"/>
</dbReference>
<dbReference type="InterPro" id="IPR002719">
    <property type="entry name" value="RB_B"/>
</dbReference>
<evidence type="ECO:0000313" key="10">
    <source>
        <dbReference type="Proteomes" id="UP000035681"/>
    </source>
</evidence>
<sequence length="887" mass="103364">KMDEVMDTSCSVSTLHSYSQESIPDQLAIKNEAYDNEAFEQFKELVIKYLKPSEDCLTFTTSRWEEFRSIKSRVTTVEPLLGWMVVYIHAFIIMYEDQGDKYPSHYEILDIAKDGDISIRDFYSMLCKWMKFIDAPNRVLAKVDNVNSRIAVTIICFKKFLSIFYKLIKNIDSRHRPHRLWCHETSLHIMWKYYIAFKQQVNCRNILMTAYHTLMCFFDYLCRRLREEGKIEMINQPYAELLNKNNTILDDLCKDFGGVPVELKHFNEHTFYIKTEELVKLLKSKPSEKDYLDYLEETSVKVMEDYTKAILDERLLNETIFLDLDISKDQIDVIDANASLMLSSNGHPPPPKGSNFTSSQSLEGLLSSIQKGKARTPLLTKTLYFDSESGCPTTPFSAANYKRTQLAMLIDQYPPRPSKYLEDLLDQFPDKPKNFIVNLFTKLSERFCSIVKEECRGDVTFDDQITDYAEERTTSILALCFRVLESLVTREKQIIQDPTSEYWKILSQENFIRSVFNVALELVLCAHNSLRDFPWSLRVTELQAINFSRIIELVIKANDHLAREFVKHLNIIEEKILEELAWTVDSPIWKVVGDGPANFPSSYAVQYQAADSSLSEIDRRQMKDYENLVKNREKDATSVEPSSITQNTKIFVRKFYYLAAIRVVHLCERLSFNEENKLKIWNCIEYLFRNHITMLKSRHLDQIILCCCYVVAKVGRLEITFNDILGAYRLQPQACQAIIKYVFMENGPSIGPDEVKKDPKDFEGRRYNPNDNLPGKRGHLISFYNKIFIEIMADIANKMRKADDKIKSRIVPFPPLRQNPLSPRKQLTEHITIVPQRNRDPSNLQQPQQEKKTNVYMYTFYQSPSKDLDAINKKVRDAGSNFNPRTT</sequence>
<name>A0AAF5D216_STRER</name>
<dbReference type="Pfam" id="PF01858">
    <property type="entry name" value="RB_A"/>
    <property type="match status" value="1"/>
</dbReference>
<dbReference type="WBParaSite" id="TCONS_00005664.p1">
    <property type="protein sequence ID" value="TCONS_00005664.p1"/>
    <property type="gene ID" value="XLOC_003918"/>
</dbReference>
<organism evidence="10 11">
    <name type="scientific">Strongyloides stercoralis</name>
    <name type="common">Threadworm</name>
    <dbReference type="NCBI Taxonomy" id="6248"/>
    <lineage>
        <taxon>Eukaryota</taxon>
        <taxon>Metazoa</taxon>
        <taxon>Ecdysozoa</taxon>
        <taxon>Nematoda</taxon>
        <taxon>Chromadorea</taxon>
        <taxon>Rhabditida</taxon>
        <taxon>Tylenchina</taxon>
        <taxon>Panagrolaimomorpha</taxon>
        <taxon>Strongyloidoidea</taxon>
        <taxon>Strongyloididae</taxon>
        <taxon>Strongyloides</taxon>
    </lineage>
</organism>
<evidence type="ECO:0000256" key="1">
    <source>
        <dbReference type="ARBA" id="ARBA00004123"/>
    </source>
</evidence>
<dbReference type="GO" id="GO:0006357">
    <property type="term" value="P:regulation of transcription by RNA polymerase II"/>
    <property type="evidence" value="ECO:0007669"/>
    <property type="project" value="InterPro"/>
</dbReference>
<evidence type="ECO:0000259" key="9">
    <source>
        <dbReference type="SMART" id="SM01368"/>
    </source>
</evidence>
<dbReference type="GO" id="GO:0030154">
    <property type="term" value="P:cell differentiation"/>
    <property type="evidence" value="ECO:0007669"/>
    <property type="project" value="TreeGrafter"/>
</dbReference>
<protein>
    <submittedName>
        <fullName evidence="11">Retinoblastoma-associated protein A-box domain-containing protein</fullName>
    </submittedName>
</protein>
<dbReference type="GO" id="GO:2000134">
    <property type="term" value="P:negative regulation of G1/S transition of mitotic cell cycle"/>
    <property type="evidence" value="ECO:0007669"/>
    <property type="project" value="TreeGrafter"/>
</dbReference>
<dbReference type="Proteomes" id="UP000035681">
    <property type="component" value="Unplaced"/>
</dbReference>
<accession>A0AAF5D216</accession>
<dbReference type="GO" id="GO:0005667">
    <property type="term" value="C:transcription regulator complex"/>
    <property type="evidence" value="ECO:0007669"/>
    <property type="project" value="TreeGrafter"/>
</dbReference>
<evidence type="ECO:0000256" key="5">
    <source>
        <dbReference type="ARBA" id="ARBA00023163"/>
    </source>
</evidence>
<feature type="domain" description="Retinoblastoma-associated protein N-terminal" evidence="8">
    <location>
        <begin position="96"/>
        <end position="224"/>
    </location>
</feature>
<proteinExistence type="inferred from homology"/>
<dbReference type="GO" id="GO:0000785">
    <property type="term" value="C:chromatin"/>
    <property type="evidence" value="ECO:0007669"/>
    <property type="project" value="TreeGrafter"/>
</dbReference>
<dbReference type="AlphaFoldDB" id="A0AAF5D216"/>
<dbReference type="Gene3D" id="1.10.472.140">
    <property type="match status" value="1"/>
</dbReference>
<dbReference type="GO" id="GO:0005634">
    <property type="term" value="C:nucleus"/>
    <property type="evidence" value="ECO:0007669"/>
    <property type="project" value="UniProtKB-SubCell"/>
</dbReference>
<evidence type="ECO:0000256" key="3">
    <source>
        <dbReference type="ARBA" id="ARBA00022491"/>
    </source>
</evidence>
<evidence type="ECO:0000256" key="6">
    <source>
        <dbReference type="ARBA" id="ARBA00023242"/>
    </source>
</evidence>
<keyword evidence="3" id="KW-0678">Repressor</keyword>
<keyword evidence="6" id="KW-0539">Nucleus</keyword>
<evidence type="ECO:0000313" key="11">
    <source>
        <dbReference type="WBParaSite" id="TCONS_00005664.p1"/>
    </source>
</evidence>
<comment type="similarity">
    <text evidence="2">Belongs to the retinoblastoma protein (RB) family.</text>
</comment>
<dbReference type="PANTHER" id="PTHR13742:SF17">
    <property type="entry name" value="RE32990P-RELATED"/>
    <property type="match status" value="1"/>
</dbReference>
<dbReference type="Gene3D" id="1.10.472.10">
    <property type="entry name" value="Cyclin-like"/>
    <property type="match status" value="2"/>
</dbReference>
<dbReference type="SUPFAM" id="SSF47954">
    <property type="entry name" value="Cyclin-like"/>
    <property type="match status" value="2"/>
</dbReference>
<keyword evidence="10" id="KW-1185">Reference proteome</keyword>
<dbReference type="InterPro" id="IPR024599">
    <property type="entry name" value="RB_N"/>
</dbReference>
<dbReference type="InterPro" id="IPR036915">
    <property type="entry name" value="Cyclin-like_sf"/>
</dbReference>
<evidence type="ECO:0000256" key="2">
    <source>
        <dbReference type="ARBA" id="ARBA00009475"/>
    </source>
</evidence>
<dbReference type="InterPro" id="IPR028309">
    <property type="entry name" value="RB_fam"/>
</dbReference>
<comment type="subcellular location">
    <subcellularLocation>
        <location evidence="1">Nucleus</location>
    </subcellularLocation>
</comment>
<keyword evidence="7" id="KW-0131">Cell cycle</keyword>
<keyword evidence="5" id="KW-0804">Transcription</keyword>
<dbReference type="PANTHER" id="PTHR13742">
    <property type="entry name" value="RETINOBLASTOMA-ASSOCIATED PROTEIN RB -RELATED"/>
    <property type="match status" value="1"/>
</dbReference>
<dbReference type="InterPro" id="IPR002720">
    <property type="entry name" value="RB_A"/>
</dbReference>
<dbReference type="Pfam" id="PF11934">
    <property type="entry name" value="DUF3452"/>
    <property type="match status" value="1"/>
</dbReference>